<feature type="non-terminal residue" evidence="2">
    <location>
        <position position="1"/>
    </location>
</feature>
<evidence type="ECO:0000313" key="3">
    <source>
        <dbReference type="Proteomes" id="UP000257109"/>
    </source>
</evidence>
<proteinExistence type="predicted"/>
<dbReference type="EMBL" id="QJKJ01007901">
    <property type="protein sequence ID" value="RDX81541.1"/>
    <property type="molecule type" value="Genomic_DNA"/>
</dbReference>
<feature type="compositionally biased region" description="Basic and acidic residues" evidence="1">
    <location>
        <begin position="42"/>
        <end position="57"/>
    </location>
</feature>
<evidence type="ECO:0000313" key="2">
    <source>
        <dbReference type="EMBL" id="RDX81541.1"/>
    </source>
</evidence>
<feature type="region of interest" description="Disordered" evidence="1">
    <location>
        <begin position="30"/>
        <end position="68"/>
    </location>
</feature>
<protein>
    <submittedName>
        <fullName evidence="2">Uncharacterized protein</fullName>
    </submittedName>
</protein>
<gene>
    <name evidence="2" type="ORF">CR513_37765</name>
</gene>
<dbReference type="AlphaFoldDB" id="A0A371FTD3"/>
<accession>A0A371FTD3</accession>
<comment type="caution">
    <text evidence="2">The sequence shown here is derived from an EMBL/GenBank/DDBJ whole genome shotgun (WGS) entry which is preliminary data.</text>
</comment>
<name>A0A371FTD3_MUCPR</name>
<reference evidence="2" key="1">
    <citation type="submission" date="2018-05" db="EMBL/GenBank/DDBJ databases">
        <title>Draft genome of Mucuna pruriens seed.</title>
        <authorList>
            <person name="Nnadi N.E."/>
            <person name="Vos R."/>
            <person name="Hasami M.H."/>
            <person name="Devisetty U.K."/>
            <person name="Aguiy J.C."/>
        </authorList>
    </citation>
    <scope>NUCLEOTIDE SEQUENCE [LARGE SCALE GENOMIC DNA]</scope>
    <source>
        <strain evidence="2">JCA_2017</strain>
    </source>
</reference>
<organism evidence="2 3">
    <name type="scientific">Mucuna pruriens</name>
    <name type="common">Velvet bean</name>
    <name type="synonym">Dolichos pruriens</name>
    <dbReference type="NCBI Taxonomy" id="157652"/>
    <lineage>
        <taxon>Eukaryota</taxon>
        <taxon>Viridiplantae</taxon>
        <taxon>Streptophyta</taxon>
        <taxon>Embryophyta</taxon>
        <taxon>Tracheophyta</taxon>
        <taxon>Spermatophyta</taxon>
        <taxon>Magnoliopsida</taxon>
        <taxon>eudicotyledons</taxon>
        <taxon>Gunneridae</taxon>
        <taxon>Pentapetalae</taxon>
        <taxon>rosids</taxon>
        <taxon>fabids</taxon>
        <taxon>Fabales</taxon>
        <taxon>Fabaceae</taxon>
        <taxon>Papilionoideae</taxon>
        <taxon>50 kb inversion clade</taxon>
        <taxon>NPAAA clade</taxon>
        <taxon>indigoferoid/millettioid clade</taxon>
        <taxon>Phaseoleae</taxon>
        <taxon>Mucuna</taxon>
    </lineage>
</organism>
<evidence type="ECO:0000256" key="1">
    <source>
        <dbReference type="SAM" id="MobiDB-lite"/>
    </source>
</evidence>
<keyword evidence="3" id="KW-1185">Reference proteome</keyword>
<feature type="compositionally biased region" description="Basic residues" evidence="1">
    <location>
        <begin position="58"/>
        <end position="68"/>
    </location>
</feature>
<sequence>MSGEEGEGDVDLKLFIKVVQEQFKALNARLDDLQSTPRYRSPTKEEEYTDGRDNENKMRKKGEPRRDN</sequence>
<dbReference type="Proteomes" id="UP000257109">
    <property type="component" value="Unassembled WGS sequence"/>
</dbReference>